<comment type="caution">
    <text evidence="1">The sequence shown here is derived from an EMBL/GenBank/DDBJ whole genome shotgun (WGS) entry which is preliminary data.</text>
</comment>
<dbReference type="EMBL" id="JBCEZU010000329">
    <property type="protein sequence ID" value="KAK9521100.1"/>
    <property type="molecule type" value="Genomic_DNA"/>
</dbReference>
<accession>A0AAW1EH18</accession>
<gene>
    <name evidence="1" type="ORF">VZT92_020937</name>
</gene>
<evidence type="ECO:0000313" key="2">
    <source>
        <dbReference type="Proteomes" id="UP001488805"/>
    </source>
</evidence>
<sequence length="95" mass="10158">MMEVTAAPGYIEMTACRTLPIPLCVVSAQKGTAFVVGRFRALTPDVSVSHRMKNSCGGVWNGMAWVKICLPVKFSGHGGSVQWLVGLGRAGHTRI</sequence>
<protein>
    <submittedName>
        <fullName evidence="1">Uncharacterized protein</fullName>
    </submittedName>
</protein>
<dbReference type="Proteomes" id="UP001488805">
    <property type="component" value="Unassembled WGS sequence"/>
</dbReference>
<name>A0AAW1EH18_ZOAVI</name>
<keyword evidence="2" id="KW-1185">Reference proteome</keyword>
<proteinExistence type="predicted"/>
<reference evidence="1 2" key="1">
    <citation type="journal article" date="2024" name="Genome Biol. Evol.">
        <title>Chromosome-level genome assembly of the viviparous eelpout Zoarces viviparus.</title>
        <authorList>
            <person name="Fuhrmann N."/>
            <person name="Brasseur M.V."/>
            <person name="Bakowski C.E."/>
            <person name="Podsiadlowski L."/>
            <person name="Prost S."/>
            <person name="Krehenwinkel H."/>
            <person name="Mayer C."/>
        </authorList>
    </citation>
    <scope>NUCLEOTIDE SEQUENCE [LARGE SCALE GENOMIC DNA]</scope>
    <source>
        <strain evidence="1">NO-MEL_2022_Ind0_liver</strain>
    </source>
</reference>
<dbReference type="AlphaFoldDB" id="A0AAW1EH18"/>
<evidence type="ECO:0000313" key="1">
    <source>
        <dbReference type="EMBL" id="KAK9521100.1"/>
    </source>
</evidence>
<organism evidence="1 2">
    <name type="scientific">Zoarces viviparus</name>
    <name type="common">Viviparous eelpout</name>
    <name type="synonym">Blennius viviparus</name>
    <dbReference type="NCBI Taxonomy" id="48416"/>
    <lineage>
        <taxon>Eukaryota</taxon>
        <taxon>Metazoa</taxon>
        <taxon>Chordata</taxon>
        <taxon>Craniata</taxon>
        <taxon>Vertebrata</taxon>
        <taxon>Euteleostomi</taxon>
        <taxon>Actinopterygii</taxon>
        <taxon>Neopterygii</taxon>
        <taxon>Teleostei</taxon>
        <taxon>Neoteleostei</taxon>
        <taxon>Acanthomorphata</taxon>
        <taxon>Eupercaria</taxon>
        <taxon>Perciformes</taxon>
        <taxon>Cottioidei</taxon>
        <taxon>Zoarcales</taxon>
        <taxon>Zoarcidae</taxon>
        <taxon>Zoarcinae</taxon>
        <taxon>Zoarces</taxon>
    </lineage>
</organism>